<protein>
    <recommendedName>
        <fullName evidence="6">CDP-alcohol phosphatidyltransferase family protein</fullName>
    </recommendedName>
</protein>
<dbReference type="GO" id="GO:0008654">
    <property type="term" value="P:phospholipid biosynthetic process"/>
    <property type="evidence" value="ECO:0007669"/>
    <property type="project" value="InterPro"/>
</dbReference>
<proteinExistence type="inferred from homology"/>
<evidence type="ECO:0000256" key="3">
    <source>
        <dbReference type="SAM" id="Phobius"/>
    </source>
</evidence>
<keyword evidence="1 2" id="KW-0808">Transferase</keyword>
<dbReference type="InterPro" id="IPR048254">
    <property type="entry name" value="CDP_ALCOHOL_P_TRANSF_CS"/>
</dbReference>
<reference evidence="4 5" key="1">
    <citation type="journal article" date="2017" name="ISME J.">
        <title>Energy and carbon metabolisms in a deep terrestrial subsurface fluid microbial community.</title>
        <authorList>
            <person name="Momper L."/>
            <person name="Jungbluth S.P."/>
            <person name="Lee M.D."/>
            <person name="Amend J.P."/>
        </authorList>
    </citation>
    <scope>NUCLEOTIDE SEQUENCE [LARGE SCALE GENOMIC DNA]</scope>
    <source>
        <strain evidence="4">SURF_46</strain>
    </source>
</reference>
<keyword evidence="3" id="KW-1133">Transmembrane helix</keyword>
<dbReference type="GO" id="GO:0016020">
    <property type="term" value="C:membrane"/>
    <property type="evidence" value="ECO:0007669"/>
    <property type="project" value="InterPro"/>
</dbReference>
<dbReference type="GO" id="GO:0016780">
    <property type="term" value="F:phosphotransferase activity, for other substituted phosphate groups"/>
    <property type="evidence" value="ECO:0007669"/>
    <property type="project" value="InterPro"/>
</dbReference>
<evidence type="ECO:0000313" key="4">
    <source>
        <dbReference type="EMBL" id="RJR27093.1"/>
    </source>
</evidence>
<dbReference type="InterPro" id="IPR000462">
    <property type="entry name" value="CDP-OH_P_trans"/>
</dbReference>
<evidence type="ECO:0000256" key="2">
    <source>
        <dbReference type="RuleBase" id="RU003750"/>
    </source>
</evidence>
<sequence length="150" mass="17368">MDKIPQRSKLAKIYRDILDKYEGKLIFPIKDPNFYQILSIFLSAIFLFKPQPILGIFLITLILLSDWMDGAAARKYNLTSREGWMLDVVIDRISEGLMFVAYLGTFVGNLFFSLYLFNIIGSYYSIKSGKHILIAIRFCYLLYLIVITVT</sequence>
<dbReference type="PROSITE" id="PS00379">
    <property type="entry name" value="CDP_ALCOHOL_P_TRANSF"/>
    <property type="match status" value="1"/>
</dbReference>
<evidence type="ECO:0000256" key="1">
    <source>
        <dbReference type="ARBA" id="ARBA00022679"/>
    </source>
</evidence>
<name>A0A3A4ZCY7_UNCKA</name>
<gene>
    <name evidence="4" type="ORF">C4561_02915</name>
</gene>
<dbReference type="EMBL" id="QZJF01000016">
    <property type="protein sequence ID" value="RJR27093.1"/>
    <property type="molecule type" value="Genomic_DNA"/>
</dbReference>
<accession>A0A3A4ZCY7</accession>
<dbReference type="Pfam" id="PF01066">
    <property type="entry name" value="CDP-OH_P_transf"/>
    <property type="match status" value="1"/>
</dbReference>
<comment type="similarity">
    <text evidence="2">Belongs to the CDP-alcohol phosphatidyltransferase class-I family.</text>
</comment>
<keyword evidence="3" id="KW-0812">Transmembrane</keyword>
<dbReference type="Proteomes" id="UP000265540">
    <property type="component" value="Unassembled WGS sequence"/>
</dbReference>
<dbReference type="AlphaFoldDB" id="A0A3A4ZCY7"/>
<evidence type="ECO:0008006" key="6">
    <source>
        <dbReference type="Google" id="ProtNLM"/>
    </source>
</evidence>
<feature type="transmembrane region" description="Helical" evidence="3">
    <location>
        <begin position="34"/>
        <end position="64"/>
    </location>
</feature>
<dbReference type="Gene3D" id="1.20.120.1760">
    <property type="match status" value="1"/>
</dbReference>
<comment type="caution">
    <text evidence="4">The sequence shown here is derived from an EMBL/GenBank/DDBJ whole genome shotgun (WGS) entry which is preliminary data.</text>
</comment>
<evidence type="ECO:0000313" key="5">
    <source>
        <dbReference type="Proteomes" id="UP000265540"/>
    </source>
</evidence>
<organism evidence="4 5">
    <name type="scientific">candidate division WWE3 bacterium</name>
    <dbReference type="NCBI Taxonomy" id="2053526"/>
    <lineage>
        <taxon>Bacteria</taxon>
        <taxon>Katanobacteria</taxon>
    </lineage>
</organism>
<dbReference type="InterPro" id="IPR043130">
    <property type="entry name" value="CDP-OH_PTrfase_TM_dom"/>
</dbReference>
<keyword evidence="3" id="KW-0472">Membrane</keyword>
<feature type="transmembrane region" description="Helical" evidence="3">
    <location>
        <begin position="132"/>
        <end position="149"/>
    </location>
</feature>
<feature type="transmembrane region" description="Helical" evidence="3">
    <location>
        <begin position="99"/>
        <end position="120"/>
    </location>
</feature>